<evidence type="ECO:0000256" key="2">
    <source>
        <dbReference type="ARBA" id="ARBA00022737"/>
    </source>
</evidence>
<evidence type="ECO:0000313" key="9">
    <source>
        <dbReference type="Proteomes" id="UP000561726"/>
    </source>
</evidence>
<dbReference type="GO" id="GO:0016740">
    <property type="term" value="F:transferase activity"/>
    <property type="evidence" value="ECO:0007669"/>
    <property type="project" value="UniProtKB-KW"/>
</dbReference>
<evidence type="ECO:0000256" key="3">
    <source>
        <dbReference type="PIRSR" id="PIRSR620019-1"/>
    </source>
</evidence>
<accession>A0A099J497</accession>
<dbReference type="InterPro" id="IPR020019">
    <property type="entry name" value="AcTrfase_PglD-like"/>
</dbReference>
<dbReference type="Pfam" id="PF00132">
    <property type="entry name" value="Hexapep"/>
    <property type="match status" value="1"/>
</dbReference>
<evidence type="ECO:0000313" key="7">
    <source>
        <dbReference type="EMBL" id="MBB5642368.1"/>
    </source>
</evidence>
<sequence>MSTELIVVGAGGFGRQTLDVVQALNRAADVPVFDVLGVVDTNPSDLNRERLEHRGVAYLGTVAEWLAFDYHALYLIGIGDPVARQRLDRSFLAAGMAAATAVHPAASIGSQAAIGDGTVVCGGTQVSTNVRLGRHVHLNPNVAIGHDAVLHDFVSVNPGAIVSGDVEVGERVLIGAGAVILQGLVVGSDAVVGANACVVRHVFGDTVVKGVPAR</sequence>
<dbReference type="Pfam" id="PF17836">
    <property type="entry name" value="PglD_N"/>
    <property type="match status" value="1"/>
</dbReference>
<keyword evidence="1" id="KW-0808">Transferase</keyword>
<dbReference type="Gene3D" id="3.40.50.20">
    <property type="match status" value="1"/>
</dbReference>
<dbReference type="EMBL" id="JPXF01000077">
    <property type="protein sequence ID" value="KGJ72362.1"/>
    <property type="molecule type" value="Genomic_DNA"/>
</dbReference>
<proteinExistence type="predicted"/>
<dbReference type="InterPro" id="IPR050179">
    <property type="entry name" value="Trans_hexapeptide_repeat"/>
</dbReference>
<dbReference type="PROSITE" id="PS00101">
    <property type="entry name" value="HEXAPEP_TRANSFERASES"/>
    <property type="match status" value="1"/>
</dbReference>
<dbReference type="Proteomes" id="UP000029864">
    <property type="component" value="Unassembled WGS sequence"/>
</dbReference>
<evidence type="ECO:0000259" key="5">
    <source>
        <dbReference type="Pfam" id="PF17836"/>
    </source>
</evidence>
<dbReference type="Gene3D" id="2.160.10.10">
    <property type="entry name" value="Hexapeptide repeat proteins"/>
    <property type="match status" value="1"/>
</dbReference>
<dbReference type="EMBL" id="JACHBQ010000001">
    <property type="protein sequence ID" value="MBB5642368.1"/>
    <property type="molecule type" value="Genomic_DNA"/>
</dbReference>
<dbReference type="InterPro" id="IPR001451">
    <property type="entry name" value="Hexapep"/>
</dbReference>
<feature type="active site" description="Proton acceptor" evidence="3">
    <location>
        <position position="146"/>
    </location>
</feature>
<keyword evidence="2" id="KW-0677">Repeat</keyword>
<feature type="site" description="Increases basicity of active site His" evidence="3">
    <location>
        <position position="147"/>
    </location>
</feature>
<dbReference type="PANTHER" id="PTHR43300:SF7">
    <property type="entry name" value="UDP-N-ACETYLBACILLOSAMINE N-ACETYLTRANSFERASE"/>
    <property type="match status" value="1"/>
</dbReference>
<dbReference type="OrthoDB" id="708224at2"/>
<feature type="binding site" evidence="4">
    <location>
        <position position="79"/>
    </location>
    <ligand>
        <name>substrate</name>
    </ligand>
</feature>
<reference evidence="6 8" key="1">
    <citation type="submission" date="2014-08" db="EMBL/GenBank/DDBJ databases">
        <authorList>
            <person name="Sisinthy S."/>
        </authorList>
    </citation>
    <scope>NUCLEOTIDE SEQUENCE [LARGE SCALE GENOMIC DNA]</scope>
    <source>
        <strain evidence="6 8">RuG17</strain>
    </source>
</reference>
<protein>
    <recommendedName>
        <fullName evidence="5">PglD N-terminal domain-containing protein</fullName>
    </recommendedName>
</protein>
<dbReference type="NCBIfam" id="TIGR03570">
    <property type="entry name" value="NeuD_NnaD"/>
    <property type="match status" value="1"/>
</dbReference>
<dbReference type="eggNOG" id="COG0110">
    <property type="taxonomic scope" value="Bacteria"/>
</dbReference>
<gene>
    <name evidence="7" type="ORF">BJ997_002916</name>
    <name evidence="6" type="ORF">GY21_15815</name>
</gene>
<evidence type="ECO:0000313" key="8">
    <source>
        <dbReference type="Proteomes" id="UP000029864"/>
    </source>
</evidence>
<dbReference type="SUPFAM" id="SSF51161">
    <property type="entry name" value="Trimeric LpxA-like enzymes"/>
    <property type="match status" value="1"/>
</dbReference>
<organism evidence="6 8">
    <name type="scientific">Cryobacterium roopkundense</name>
    <dbReference type="NCBI Taxonomy" id="1001240"/>
    <lineage>
        <taxon>Bacteria</taxon>
        <taxon>Bacillati</taxon>
        <taxon>Actinomycetota</taxon>
        <taxon>Actinomycetes</taxon>
        <taxon>Micrococcales</taxon>
        <taxon>Microbacteriaceae</taxon>
        <taxon>Cryobacterium</taxon>
    </lineage>
</organism>
<keyword evidence="8" id="KW-1185">Reference proteome</keyword>
<evidence type="ECO:0000256" key="1">
    <source>
        <dbReference type="ARBA" id="ARBA00022679"/>
    </source>
</evidence>
<name>A0A099J497_9MICO</name>
<dbReference type="PANTHER" id="PTHR43300">
    <property type="entry name" value="ACETYLTRANSFERASE"/>
    <property type="match status" value="1"/>
</dbReference>
<comment type="caution">
    <text evidence="6">The sequence shown here is derived from an EMBL/GenBank/DDBJ whole genome shotgun (WGS) entry which is preliminary data.</text>
</comment>
<dbReference type="CDD" id="cd03360">
    <property type="entry name" value="LbH_AT_putative"/>
    <property type="match status" value="1"/>
</dbReference>
<dbReference type="STRING" id="1001240.GY21_15815"/>
<evidence type="ECO:0000256" key="4">
    <source>
        <dbReference type="PIRSR" id="PIRSR620019-2"/>
    </source>
</evidence>
<dbReference type="InterPro" id="IPR011004">
    <property type="entry name" value="Trimer_LpxA-like_sf"/>
</dbReference>
<dbReference type="AlphaFoldDB" id="A0A099J497"/>
<reference evidence="7 9" key="2">
    <citation type="submission" date="2020-08" db="EMBL/GenBank/DDBJ databases">
        <title>Sequencing the genomes of 1000 actinobacteria strains.</title>
        <authorList>
            <person name="Klenk H.-P."/>
        </authorList>
    </citation>
    <scope>NUCLEOTIDE SEQUENCE [LARGE SCALE GENOMIC DNA]</scope>
    <source>
        <strain evidence="7 9">DSM 21065</strain>
    </source>
</reference>
<dbReference type="InterPro" id="IPR041561">
    <property type="entry name" value="PglD_N"/>
</dbReference>
<feature type="domain" description="PglD N-terminal" evidence="5">
    <location>
        <begin position="5"/>
        <end position="87"/>
    </location>
</feature>
<dbReference type="RefSeq" id="WP_035838079.1">
    <property type="nucleotide sequence ID" value="NZ_JACHBQ010000001.1"/>
</dbReference>
<dbReference type="InterPro" id="IPR018357">
    <property type="entry name" value="Hexapep_transf_CS"/>
</dbReference>
<evidence type="ECO:0000313" key="6">
    <source>
        <dbReference type="EMBL" id="KGJ72362.1"/>
    </source>
</evidence>
<dbReference type="Proteomes" id="UP000561726">
    <property type="component" value="Unassembled WGS sequence"/>
</dbReference>